<sequence length="190" mass="19399">MLQKKFMLGGLALSLAAIALAGCGGSGDSGGTKTYTQVDRLARPAVNEVFATVANNRHQINDQDNPTDDSGQLANDIQSFMVGTAGRSQAITNVVKAVLVPDVMVADLSQSGNATYLGVETGGATGGTFGGRDLKDDVVDTSLGVIFGATVPTLGLAPEDGKEIPALTSDHVGFGAKHFTSAFPYLGAPK</sequence>
<evidence type="ECO:0000313" key="2">
    <source>
        <dbReference type="Proteomes" id="UP000287394"/>
    </source>
</evidence>
<evidence type="ECO:0000313" key="1">
    <source>
        <dbReference type="EMBL" id="BDI28064.1"/>
    </source>
</evidence>
<reference evidence="1 2" key="1">
    <citation type="journal article" date="2019" name="Int. J. Syst. Evol. Microbiol.">
        <title>Capsulimonas corticalis gen. nov., sp. nov., an aerobic capsulated bacterium, of a novel bacterial order, Capsulimonadales ord. nov., of the class Armatimonadia of the phylum Armatimonadetes.</title>
        <authorList>
            <person name="Li J."/>
            <person name="Kudo C."/>
            <person name="Tonouchi A."/>
        </authorList>
    </citation>
    <scope>NUCLEOTIDE SEQUENCE [LARGE SCALE GENOMIC DNA]</scope>
    <source>
        <strain evidence="1 2">AX-7</strain>
    </source>
</reference>
<dbReference type="InterPro" id="IPR025566">
    <property type="entry name" value="DUF4331"/>
</dbReference>
<dbReference type="EMBL" id="AP025739">
    <property type="protein sequence ID" value="BDI28064.1"/>
    <property type="molecule type" value="Genomic_DNA"/>
</dbReference>
<gene>
    <name evidence="1" type="ORF">CCAX7_001150</name>
</gene>
<dbReference type="PROSITE" id="PS51257">
    <property type="entry name" value="PROKAR_LIPOPROTEIN"/>
    <property type="match status" value="1"/>
</dbReference>
<dbReference type="OrthoDB" id="9797647at2"/>
<accession>A0A402CRM3</accession>
<dbReference type="AlphaFoldDB" id="A0A402CRM3"/>
<dbReference type="RefSeq" id="WP_119320020.1">
    <property type="nucleotide sequence ID" value="NZ_AP025739.1"/>
</dbReference>
<dbReference type="Pfam" id="PF14224">
    <property type="entry name" value="DUF4331"/>
    <property type="match status" value="1"/>
</dbReference>
<organism evidence="1 2">
    <name type="scientific">Capsulimonas corticalis</name>
    <dbReference type="NCBI Taxonomy" id="2219043"/>
    <lineage>
        <taxon>Bacteria</taxon>
        <taxon>Bacillati</taxon>
        <taxon>Armatimonadota</taxon>
        <taxon>Armatimonadia</taxon>
        <taxon>Capsulimonadales</taxon>
        <taxon>Capsulimonadaceae</taxon>
        <taxon>Capsulimonas</taxon>
    </lineage>
</organism>
<name>A0A402CRM3_9BACT</name>
<protein>
    <submittedName>
        <fullName evidence="1">Uncharacterized protein</fullName>
    </submittedName>
</protein>
<keyword evidence="2" id="KW-1185">Reference proteome</keyword>
<proteinExistence type="predicted"/>
<dbReference type="KEGG" id="ccot:CCAX7_001150"/>
<dbReference type="Proteomes" id="UP000287394">
    <property type="component" value="Chromosome"/>
</dbReference>